<evidence type="ECO:0000256" key="7">
    <source>
        <dbReference type="ARBA" id="ARBA00022839"/>
    </source>
</evidence>
<name>A0A1F6LLB7_9BACT</name>
<reference evidence="19 20" key="1">
    <citation type="journal article" date="2016" name="Nat. Commun.">
        <title>Thousands of microbial genomes shed light on interconnected biogeochemical processes in an aquifer system.</title>
        <authorList>
            <person name="Anantharaman K."/>
            <person name="Brown C.T."/>
            <person name="Hug L.A."/>
            <person name="Sharon I."/>
            <person name="Castelle C.J."/>
            <person name="Probst A.J."/>
            <person name="Thomas B.C."/>
            <person name="Singh A."/>
            <person name="Wilkins M.J."/>
            <person name="Karaoz U."/>
            <person name="Brodie E.L."/>
            <person name="Williams K.H."/>
            <person name="Hubbard S.S."/>
            <person name="Banfield J.F."/>
        </authorList>
    </citation>
    <scope>NUCLEOTIDE SEQUENCE [LARGE SCALE GENOMIC DNA]</scope>
</reference>
<dbReference type="Gene3D" id="3.40.50.300">
    <property type="entry name" value="P-loop containing nucleotide triphosphate hydrolases"/>
    <property type="match status" value="2"/>
</dbReference>
<organism evidence="19 20">
    <name type="scientific">Candidatus Magasanikbacteria bacterium RIFCSPHIGHO2_01_FULL_33_34</name>
    <dbReference type="NCBI Taxonomy" id="1798671"/>
    <lineage>
        <taxon>Bacteria</taxon>
        <taxon>Candidatus Magasanikiibacteriota</taxon>
    </lineage>
</organism>
<evidence type="ECO:0000256" key="1">
    <source>
        <dbReference type="ARBA" id="ARBA00009922"/>
    </source>
</evidence>
<dbReference type="InterPro" id="IPR014016">
    <property type="entry name" value="UvrD-like_ATP-bd"/>
</dbReference>
<keyword evidence="2" id="KW-0540">Nuclease</keyword>
<feature type="domain" description="UvrD-like helicase C-terminal" evidence="18">
    <location>
        <begin position="301"/>
        <end position="592"/>
    </location>
</feature>
<evidence type="ECO:0000259" key="16">
    <source>
        <dbReference type="PROSITE" id="PS50222"/>
    </source>
</evidence>
<evidence type="ECO:0000256" key="12">
    <source>
        <dbReference type="ARBA" id="ARBA00034617"/>
    </source>
</evidence>
<keyword evidence="6 15" id="KW-0347">Helicase</keyword>
<dbReference type="GO" id="GO:0004527">
    <property type="term" value="F:exonuclease activity"/>
    <property type="evidence" value="ECO:0007669"/>
    <property type="project" value="UniProtKB-KW"/>
</dbReference>
<dbReference type="PROSITE" id="PS51198">
    <property type="entry name" value="UVRD_HELICASE_ATP_BIND"/>
    <property type="match status" value="1"/>
</dbReference>
<dbReference type="Gene3D" id="3.90.320.10">
    <property type="match status" value="1"/>
</dbReference>
<keyword evidence="7" id="KW-0269">Exonuclease</keyword>
<dbReference type="GO" id="GO:0005524">
    <property type="term" value="F:ATP binding"/>
    <property type="evidence" value="ECO:0007669"/>
    <property type="project" value="UniProtKB-UniRule"/>
</dbReference>
<dbReference type="GO" id="GO:0000725">
    <property type="term" value="P:recombinational repair"/>
    <property type="evidence" value="ECO:0007669"/>
    <property type="project" value="TreeGrafter"/>
</dbReference>
<evidence type="ECO:0000256" key="11">
    <source>
        <dbReference type="ARBA" id="ARBA00023235"/>
    </source>
</evidence>
<keyword evidence="10" id="KW-0234">DNA repair</keyword>
<evidence type="ECO:0000256" key="4">
    <source>
        <dbReference type="ARBA" id="ARBA00022763"/>
    </source>
</evidence>
<keyword evidence="9" id="KW-0238">DNA-binding</keyword>
<keyword evidence="5 15" id="KW-0378">Hydrolase</keyword>
<dbReference type="InterPro" id="IPR014017">
    <property type="entry name" value="DNA_helicase_UvrD-like_C"/>
</dbReference>
<dbReference type="SUPFAM" id="SSF52540">
    <property type="entry name" value="P-loop containing nucleoside triphosphate hydrolases"/>
    <property type="match status" value="1"/>
</dbReference>
<keyword evidence="3 15" id="KW-0547">Nucleotide-binding</keyword>
<dbReference type="GO" id="GO:0033202">
    <property type="term" value="C:DNA helicase complex"/>
    <property type="evidence" value="ECO:0007669"/>
    <property type="project" value="TreeGrafter"/>
</dbReference>
<dbReference type="PANTHER" id="PTHR11070:SF48">
    <property type="entry name" value="ATP-DEPENDENT HELICASE_NUCLEASE SUBUNIT A"/>
    <property type="match status" value="1"/>
</dbReference>
<evidence type="ECO:0000256" key="6">
    <source>
        <dbReference type="ARBA" id="ARBA00022806"/>
    </source>
</evidence>
<dbReference type="InterPro" id="IPR011604">
    <property type="entry name" value="PDDEXK-like_dom_sf"/>
</dbReference>
<dbReference type="Gene3D" id="1.10.10.160">
    <property type="match status" value="1"/>
</dbReference>
<dbReference type="InterPro" id="IPR002048">
    <property type="entry name" value="EF_hand_dom"/>
</dbReference>
<evidence type="ECO:0000313" key="19">
    <source>
        <dbReference type="EMBL" id="OGH60129.1"/>
    </source>
</evidence>
<dbReference type="GO" id="GO:0043138">
    <property type="term" value="F:3'-5' DNA helicase activity"/>
    <property type="evidence" value="ECO:0007669"/>
    <property type="project" value="UniProtKB-EC"/>
</dbReference>
<dbReference type="InterPro" id="IPR000212">
    <property type="entry name" value="DNA_helicase_UvrD/REP"/>
</dbReference>
<dbReference type="GO" id="GO:0003677">
    <property type="term" value="F:DNA binding"/>
    <property type="evidence" value="ECO:0007669"/>
    <property type="project" value="UniProtKB-KW"/>
</dbReference>
<protein>
    <recommendedName>
        <fullName evidence="13">DNA 3'-5' helicase</fullName>
        <ecNumber evidence="13">5.6.2.4</ecNumber>
    </recommendedName>
</protein>
<dbReference type="Pfam" id="PF12705">
    <property type="entry name" value="PDDEXK_1"/>
    <property type="match status" value="1"/>
</dbReference>
<evidence type="ECO:0000256" key="3">
    <source>
        <dbReference type="ARBA" id="ARBA00022741"/>
    </source>
</evidence>
<dbReference type="Proteomes" id="UP000177067">
    <property type="component" value="Unassembled WGS sequence"/>
</dbReference>
<accession>A0A1F6LLB7</accession>
<dbReference type="InterPro" id="IPR027417">
    <property type="entry name" value="P-loop_NTPase"/>
</dbReference>
<dbReference type="EMBL" id="MFPS01000003">
    <property type="protein sequence ID" value="OGH60129.1"/>
    <property type="molecule type" value="Genomic_DNA"/>
</dbReference>
<keyword evidence="4" id="KW-0227">DNA damage</keyword>
<comment type="caution">
    <text evidence="19">The sequence shown here is derived from an EMBL/GenBank/DDBJ whole genome shotgun (WGS) entry which is preliminary data.</text>
</comment>
<evidence type="ECO:0000256" key="14">
    <source>
        <dbReference type="ARBA" id="ARBA00048988"/>
    </source>
</evidence>
<evidence type="ECO:0000256" key="5">
    <source>
        <dbReference type="ARBA" id="ARBA00022801"/>
    </source>
</evidence>
<dbReference type="GO" id="GO:0005509">
    <property type="term" value="F:calcium ion binding"/>
    <property type="evidence" value="ECO:0007669"/>
    <property type="project" value="InterPro"/>
</dbReference>
<dbReference type="InterPro" id="IPR013986">
    <property type="entry name" value="DExx_box_DNA_helicase_dom_sf"/>
</dbReference>
<feature type="domain" description="UvrD-like helicase ATP-binding" evidence="17">
    <location>
        <begin position="3"/>
        <end position="300"/>
    </location>
</feature>
<evidence type="ECO:0000259" key="17">
    <source>
        <dbReference type="PROSITE" id="PS51198"/>
    </source>
</evidence>
<feature type="binding site" evidence="15">
    <location>
        <begin position="24"/>
        <end position="31"/>
    </location>
    <ligand>
        <name>ATP</name>
        <dbReference type="ChEBI" id="CHEBI:30616"/>
    </ligand>
</feature>
<dbReference type="Gene3D" id="1.10.486.10">
    <property type="entry name" value="PCRA, domain 4"/>
    <property type="match status" value="1"/>
</dbReference>
<comment type="similarity">
    <text evidence="1">Belongs to the helicase family. UvrD subfamily.</text>
</comment>
<keyword evidence="11" id="KW-0413">Isomerase</keyword>
<evidence type="ECO:0000256" key="13">
    <source>
        <dbReference type="ARBA" id="ARBA00034808"/>
    </source>
</evidence>
<evidence type="ECO:0000256" key="8">
    <source>
        <dbReference type="ARBA" id="ARBA00022840"/>
    </source>
</evidence>
<dbReference type="InterPro" id="IPR038726">
    <property type="entry name" value="PDDEXK_AddAB-type"/>
</dbReference>
<evidence type="ECO:0000256" key="2">
    <source>
        <dbReference type="ARBA" id="ARBA00022722"/>
    </source>
</evidence>
<evidence type="ECO:0000256" key="9">
    <source>
        <dbReference type="ARBA" id="ARBA00023125"/>
    </source>
</evidence>
<dbReference type="GO" id="GO:0005829">
    <property type="term" value="C:cytosol"/>
    <property type="evidence" value="ECO:0007669"/>
    <property type="project" value="TreeGrafter"/>
</dbReference>
<dbReference type="PROSITE" id="PS51217">
    <property type="entry name" value="UVRD_HELICASE_CTER"/>
    <property type="match status" value="1"/>
</dbReference>
<gene>
    <name evidence="19" type="ORF">A2725_00575</name>
</gene>
<dbReference type="Pfam" id="PF00580">
    <property type="entry name" value="UvrD-helicase"/>
    <property type="match status" value="1"/>
</dbReference>
<dbReference type="Pfam" id="PF13361">
    <property type="entry name" value="UvrD_C"/>
    <property type="match status" value="1"/>
</dbReference>
<dbReference type="AlphaFoldDB" id="A0A1F6LLB7"/>
<dbReference type="PROSITE" id="PS50222">
    <property type="entry name" value="EF_HAND_2"/>
    <property type="match status" value="1"/>
</dbReference>
<dbReference type="CDD" id="cd17932">
    <property type="entry name" value="DEXQc_UvrD"/>
    <property type="match status" value="1"/>
</dbReference>
<feature type="domain" description="EF-hand" evidence="16">
    <location>
        <begin position="135"/>
        <end position="170"/>
    </location>
</feature>
<evidence type="ECO:0000256" key="10">
    <source>
        <dbReference type="ARBA" id="ARBA00023204"/>
    </source>
</evidence>
<evidence type="ECO:0000259" key="18">
    <source>
        <dbReference type="PROSITE" id="PS51217"/>
    </source>
</evidence>
<comment type="catalytic activity">
    <reaction evidence="12">
        <text>Couples ATP hydrolysis with the unwinding of duplex DNA by translocating in the 3'-5' direction.</text>
        <dbReference type="EC" id="5.6.2.4"/>
    </reaction>
</comment>
<keyword evidence="8 15" id="KW-0067">ATP-binding</keyword>
<evidence type="ECO:0000313" key="20">
    <source>
        <dbReference type="Proteomes" id="UP000177067"/>
    </source>
</evidence>
<sequence>MKDTLNKAQREAVEYTDGPLLIVAGAGTGKTTVISQKIIHIIDTKLAKPEEILALTFTDKAAGEMEERVDKLLDIGYTDMQISTFHAFCQRVLEKYGIDAGISNQFKLLTQTDTWLLVRENLNKLNLDYYRPIGNPVKHIHELIKHFSKCKDELITPEEYLDYAKDVKIDENIDEDEKNRLIEIAGAYEAYNKILLNNNSFDFSDLIFYTVKLLEKRPNILKALQNQFKYILVDEFQDVNWSQYKLVQLLSARNNNLTVVGDDDQSIYAFRGASVSNIMRFKDDYKGAKEIVLNENYRSGQNILDTSYNSIQNNNPDRLEVKLKIDKKLLSKTKTKGNVFHIHTRALEDEAQVVVQEILDLKKNDKEATWDDFAILVRANSNAEPFLQRLELAKIPYEFLASSGLYKQPVVMDCINFLKLLDNYHDSSAVYRLLRMPFLNFKEGDMQKFTIMSRRKSTPYIHALKRAKEFDLSDEGVGVCNKLIQLLANGMKKEKVESPTIVLYHFLEESGYLSYLAHEEAQANRAVIRQIYQLKQFLDYINKYEQTVPGAHVAGFIEHYEYLQEAGDDGKLYQAVDTPDSLNVMTIHASKGMEFKYVFMVNMVEQRFPARSRGDAIEIPLPLIKEQLPEGDSHYQEERRLFYVGITRAKEKLFFISADNYGGVRNRKLSRFLDELGYKAVDSENNIETKNILDKKEKNEEETKKEMVYTLPKTFSFSQIQSYENCPYQYKLANIIKLPAKNSPYFTFGNTIHNTLQEFYKRIQTLNNATQESLFSVSTTKDKSPKGTKVPSVKELIEIYDSKWSDDWYINKKQREDYYQEGIKLLNKFYKDNDEKWTIPIFLECGFKLKIGDYLLSGRIDRIDKLDDGTLEIIDYKTGASKEKIIGDDKNQLLIYQIVAETVPEYRNIGKTSKLTYYYVKDGIKTDFIGKPTEIEKLREKIEDTIDNIHQRNFEATPSKHVCGNCSFKDICEFRI</sequence>
<comment type="catalytic activity">
    <reaction evidence="14">
        <text>ATP + H2O = ADP + phosphate + H(+)</text>
        <dbReference type="Rhea" id="RHEA:13065"/>
        <dbReference type="ChEBI" id="CHEBI:15377"/>
        <dbReference type="ChEBI" id="CHEBI:15378"/>
        <dbReference type="ChEBI" id="CHEBI:30616"/>
        <dbReference type="ChEBI" id="CHEBI:43474"/>
        <dbReference type="ChEBI" id="CHEBI:456216"/>
        <dbReference type="EC" id="5.6.2.4"/>
    </reaction>
</comment>
<proteinExistence type="inferred from homology"/>
<evidence type="ECO:0000256" key="15">
    <source>
        <dbReference type="PROSITE-ProRule" id="PRU00560"/>
    </source>
</evidence>
<dbReference type="PANTHER" id="PTHR11070">
    <property type="entry name" value="UVRD / RECB / PCRA DNA HELICASE FAMILY MEMBER"/>
    <property type="match status" value="1"/>
</dbReference>
<dbReference type="EC" id="5.6.2.4" evidence="13"/>